<name>A0A7W3FJY5_9GAMM</name>
<protein>
    <submittedName>
        <fullName evidence="1">General secretion pathway protein</fullName>
    </submittedName>
</protein>
<dbReference type="PROSITE" id="PS51257">
    <property type="entry name" value="PROKAR_LIPOPROTEIN"/>
    <property type="match status" value="1"/>
</dbReference>
<proteinExistence type="predicted"/>
<sequence>MARGAGMEKGRWDRNHMLAAFAAACLLGVLAWWGWAMAAGPAGAGAPRVQLARAPGNSADPALAAPLVGLLSPGSVRTQVQVLGVLAGSQAPLALLSIDGGAPRAFAPGQRLGPSTVLGSVAVDTVEVEQGGQRHSLPVPMLPALPEDGIVPAVATGAR</sequence>
<keyword evidence="2" id="KW-1185">Reference proteome</keyword>
<evidence type="ECO:0000313" key="2">
    <source>
        <dbReference type="Proteomes" id="UP000547058"/>
    </source>
</evidence>
<gene>
    <name evidence="1" type="ORF">H4O11_03640</name>
</gene>
<reference evidence="1 2" key="1">
    <citation type="submission" date="2020-08" db="EMBL/GenBank/DDBJ databases">
        <title>Stenotrophomonas tumulicola JCM 30961.</title>
        <authorList>
            <person name="Deng Y."/>
        </authorList>
    </citation>
    <scope>NUCLEOTIDE SEQUENCE [LARGE SCALE GENOMIC DNA]</scope>
    <source>
        <strain evidence="1 2">JCM 30961</strain>
    </source>
</reference>
<evidence type="ECO:0000313" key="1">
    <source>
        <dbReference type="EMBL" id="MBA8680894.1"/>
    </source>
</evidence>
<dbReference type="EMBL" id="JACGXS010000001">
    <property type="protein sequence ID" value="MBA8680894.1"/>
    <property type="molecule type" value="Genomic_DNA"/>
</dbReference>
<accession>A0A7W3FJY5</accession>
<dbReference type="AlphaFoldDB" id="A0A7W3FJY5"/>
<comment type="caution">
    <text evidence="1">The sequence shown here is derived from an EMBL/GenBank/DDBJ whole genome shotgun (WGS) entry which is preliminary data.</text>
</comment>
<dbReference type="Proteomes" id="UP000547058">
    <property type="component" value="Unassembled WGS sequence"/>
</dbReference>
<organism evidence="1 2">
    <name type="scientific">Stenotrophomonas tumulicola</name>
    <dbReference type="NCBI Taxonomy" id="1685415"/>
    <lineage>
        <taxon>Bacteria</taxon>
        <taxon>Pseudomonadati</taxon>
        <taxon>Pseudomonadota</taxon>
        <taxon>Gammaproteobacteria</taxon>
        <taxon>Lysobacterales</taxon>
        <taxon>Lysobacteraceae</taxon>
        <taxon>Stenotrophomonas</taxon>
    </lineage>
</organism>